<protein>
    <submittedName>
        <fullName evidence="1">Uncharacterized protein</fullName>
    </submittedName>
</protein>
<comment type="caution">
    <text evidence="1">The sequence shown here is derived from an EMBL/GenBank/DDBJ whole genome shotgun (WGS) entry which is preliminary data.</text>
</comment>
<organism evidence="1 2">
    <name type="scientific">Desulfovibrio subterraneus</name>
    <dbReference type="NCBI Taxonomy" id="2718620"/>
    <lineage>
        <taxon>Bacteria</taxon>
        <taxon>Pseudomonadati</taxon>
        <taxon>Thermodesulfobacteriota</taxon>
        <taxon>Desulfovibrionia</taxon>
        <taxon>Desulfovibrionales</taxon>
        <taxon>Desulfovibrionaceae</taxon>
        <taxon>Desulfovibrio</taxon>
    </lineage>
</organism>
<dbReference type="Proteomes" id="UP000503840">
    <property type="component" value="Unassembled WGS sequence"/>
</dbReference>
<evidence type="ECO:0000313" key="1">
    <source>
        <dbReference type="EMBL" id="GFM34262.1"/>
    </source>
</evidence>
<dbReference type="RefSeq" id="WP_174405869.1">
    <property type="nucleotide sequence ID" value="NZ_BLVO01000013.1"/>
</dbReference>
<dbReference type="AlphaFoldDB" id="A0A7J0BM42"/>
<evidence type="ECO:0000313" key="2">
    <source>
        <dbReference type="Proteomes" id="UP000503840"/>
    </source>
</evidence>
<name>A0A7J0BM42_9BACT</name>
<proteinExistence type="predicted"/>
<accession>A0A7J0BM42</accession>
<dbReference type="EMBL" id="BLVO01000013">
    <property type="protein sequence ID" value="GFM34262.1"/>
    <property type="molecule type" value="Genomic_DNA"/>
</dbReference>
<sequence>MRTGIILLVFVVVLLTGLPAQVGASDSHVVLQREIKDLRESALSLRGFVATQMNTSSGSGRSESYRFQYAYYDELALWCGFLFYISNDVYAAREGGGIAGPDGCIAETQLERQFRARRMVRQYTAEDLRNMSFLNTIERETIGRLDGRVARIELDILLSIRALRR</sequence>
<gene>
    <name evidence="1" type="ORF">DSM101010T_26270</name>
</gene>
<reference evidence="1 2" key="1">
    <citation type="submission" date="2020-05" db="EMBL/GenBank/DDBJ databases">
        <title>Draft genome sequence of Desulfovibrio sp. strain HN2T.</title>
        <authorList>
            <person name="Ueno A."/>
            <person name="Tamazawa S."/>
            <person name="Tamamura S."/>
            <person name="Murakami T."/>
            <person name="Kiyama T."/>
            <person name="Inomata H."/>
            <person name="Amano Y."/>
            <person name="Miyakawa K."/>
            <person name="Tamaki H."/>
            <person name="Naganuma T."/>
            <person name="Kaneko K."/>
        </authorList>
    </citation>
    <scope>NUCLEOTIDE SEQUENCE [LARGE SCALE GENOMIC DNA]</scope>
    <source>
        <strain evidence="1 2">HN2</strain>
    </source>
</reference>
<keyword evidence="2" id="KW-1185">Reference proteome</keyword>